<dbReference type="Proteomes" id="UP000451471">
    <property type="component" value="Unassembled WGS sequence"/>
</dbReference>
<dbReference type="OrthoDB" id="198107at2157"/>
<dbReference type="GO" id="GO:0000271">
    <property type="term" value="P:polysaccharide biosynthetic process"/>
    <property type="evidence" value="ECO:0007669"/>
    <property type="project" value="InterPro"/>
</dbReference>
<comment type="similarity">
    <text evidence="2">Belongs to the GtrA family.</text>
</comment>
<evidence type="ECO:0000256" key="2">
    <source>
        <dbReference type="ARBA" id="ARBA00009399"/>
    </source>
</evidence>
<evidence type="ECO:0000313" key="9">
    <source>
        <dbReference type="Proteomes" id="UP000451471"/>
    </source>
</evidence>
<evidence type="ECO:0000259" key="7">
    <source>
        <dbReference type="Pfam" id="PF04138"/>
    </source>
</evidence>
<name>A0A6B0GH12_9EURY</name>
<feature type="transmembrane region" description="Helical" evidence="6">
    <location>
        <begin position="119"/>
        <end position="142"/>
    </location>
</feature>
<keyword evidence="5 6" id="KW-0472">Membrane</keyword>
<evidence type="ECO:0000313" key="8">
    <source>
        <dbReference type="EMBL" id="MWG33061.1"/>
    </source>
</evidence>
<feature type="transmembrane region" description="Helical" evidence="6">
    <location>
        <begin position="85"/>
        <end position="107"/>
    </location>
</feature>
<dbReference type="GO" id="GO:0005886">
    <property type="term" value="C:plasma membrane"/>
    <property type="evidence" value="ECO:0007669"/>
    <property type="project" value="TreeGrafter"/>
</dbReference>
<dbReference type="InterPro" id="IPR007267">
    <property type="entry name" value="GtrA_DPMS_TM"/>
</dbReference>
<gene>
    <name evidence="8" type="ORF">GQS65_00905</name>
</gene>
<organism evidence="8 9">
    <name type="scientific">Halomarina oriensis</name>
    <dbReference type="NCBI Taxonomy" id="671145"/>
    <lineage>
        <taxon>Archaea</taxon>
        <taxon>Methanobacteriati</taxon>
        <taxon>Methanobacteriota</taxon>
        <taxon>Stenosarchaea group</taxon>
        <taxon>Halobacteria</taxon>
        <taxon>Halobacteriales</taxon>
        <taxon>Natronomonadaceae</taxon>
        <taxon>Halomarina</taxon>
    </lineage>
</organism>
<protein>
    <submittedName>
        <fullName evidence="8">GtrA family protein</fullName>
    </submittedName>
</protein>
<evidence type="ECO:0000256" key="3">
    <source>
        <dbReference type="ARBA" id="ARBA00022692"/>
    </source>
</evidence>
<evidence type="ECO:0000256" key="6">
    <source>
        <dbReference type="SAM" id="Phobius"/>
    </source>
</evidence>
<reference evidence="8 9" key="1">
    <citation type="submission" date="2019-12" db="EMBL/GenBank/DDBJ databases">
        <title>Halocatena pleomorpha gen. nov. sp. nov., an extremely halophilic archaeon of family Halobacteriaceae isolated from saltpan soil.</title>
        <authorList>
            <person name="Pal Y."/>
            <person name="Verma A."/>
            <person name="Krishnamurthi S."/>
            <person name="Kumar P."/>
        </authorList>
    </citation>
    <scope>NUCLEOTIDE SEQUENCE [LARGE SCALE GENOMIC DNA]</scope>
    <source>
        <strain evidence="8 9">JCM 16495</strain>
    </source>
</reference>
<evidence type="ECO:0000256" key="4">
    <source>
        <dbReference type="ARBA" id="ARBA00022989"/>
    </source>
</evidence>
<sequence>MEVSLLRSVVDRPLAVRLRRFVLVGAVAAGIQTVLLAAFVALGLNYLVGATVAIEITIVFQYFLNNAWTFGERSNDSRRAFLRGLVTTNVVRGSAIPLQLGVLYALVEWVGPLSPLAEWAGPLWVLVANGVAILVSGVYRYVLDSRFTWGA</sequence>
<dbReference type="InterPro" id="IPR051401">
    <property type="entry name" value="GtrA_CellWall_Glycosyl"/>
</dbReference>
<feature type="transmembrane region" description="Helical" evidence="6">
    <location>
        <begin position="21"/>
        <end position="40"/>
    </location>
</feature>
<proteinExistence type="inferred from homology"/>
<keyword evidence="3 6" id="KW-0812">Transmembrane</keyword>
<comment type="subcellular location">
    <subcellularLocation>
        <location evidence="1">Membrane</location>
        <topology evidence="1">Multi-pass membrane protein</topology>
    </subcellularLocation>
</comment>
<dbReference type="RefSeq" id="WP_158202781.1">
    <property type="nucleotide sequence ID" value="NZ_WSZK01000001.1"/>
</dbReference>
<comment type="caution">
    <text evidence="8">The sequence shown here is derived from an EMBL/GenBank/DDBJ whole genome shotgun (WGS) entry which is preliminary data.</text>
</comment>
<dbReference type="PANTHER" id="PTHR38459:SF1">
    <property type="entry name" value="PROPHAGE BACTOPRENOL-LINKED GLUCOSE TRANSLOCASE HOMOLOG"/>
    <property type="match status" value="1"/>
</dbReference>
<feature type="transmembrane region" description="Helical" evidence="6">
    <location>
        <begin position="46"/>
        <end position="64"/>
    </location>
</feature>
<keyword evidence="4 6" id="KW-1133">Transmembrane helix</keyword>
<dbReference type="Pfam" id="PF04138">
    <property type="entry name" value="GtrA_DPMS_TM"/>
    <property type="match status" value="1"/>
</dbReference>
<accession>A0A6B0GH12</accession>
<dbReference type="EMBL" id="WSZK01000001">
    <property type="protein sequence ID" value="MWG33061.1"/>
    <property type="molecule type" value="Genomic_DNA"/>
</dbReference>
<feature type="domain" description="GtrA/DPMS transmembrane" evidence="7">
    <location>
        <begin position="20"/>
        <end position="149"/>
    </location>
</feature>
<dbReference type="PANTHER" id="PTHR38459">
    <property type="entry name" value="PROPHAGE BACTOPRENOL-LINKED GLUCOSE TRANSLOCASE HOMOLOG"/>
    <property type="match status" value="1"/>
</dbReference>
<dbReference type="AlphaFoldDB" id="A0A6B0GH12"/>
<evidence type="ECO:0000256" key="1">
    <source>
        <dbReference type="ARBA" id="ARBA00004141"/>
    </source>
</evidence>
<evidence type="ECO:0000256" key="5">
    <source>
        <dbReference type="ARBA" id="ARBA00023136"/>
    </source>
</evidence>
<keyword evidence="9" id="KW-1185">Reference proteome</keyword>